<name>A0A512N9Q1_9HYPH</name>
<protein>
    <recommendedName>
        <fullName evidence="4">DUF2950 domain-containing protein</fullName>
    </recommendedName>
</protein>
<dbReference type="InterPro" id="IPR006311">
    <property type="entry name" value="TAT_signal"/>
</dbReference>
<dbReference type="PROSITE" id="PS51318">
    <property type="entry name" value="TAT"/>
    <property type="match status" value="1"/>
</dbReference>
<dbReference type="RefSeq" id="WP_147149795.1">
    <property type="nucleotide sequence ID" value="NZ_BKAJ01000045.1"/>
</dbReference>
<dbReference type="InterPro" id="IPR021556">
    <property type="entry name" value="DUF2950"/>
</dbReference>
<organism evidence="2 3">
    <name type="scientific">Reyranella soli</name>
    <dbReference type="NCBI Taxonomy" id="1230389"/>
    <lineage>
        <taxon>Bacteria</taxon>
        <taxon>Pseudomonadati</taxon>
        <taxon>Pseudomonadota</taxon>
        <taxon>Alphaproteobacteria</taxon>
        <taxon>Hyphomicrobiales</taxon>
        <taxon>Reyranellaceae</taxon>
        <taxon>Reyranella</taxon>
    </lineage>
</organism>
<feature type="region of interest" description="Disordered" evidence="1">
    <location>
        <begin position="283"/>
        <end position="304"/>
    </location>
</feature>
<feature type="compositionally biased region" description="Basic and acidic residues" evidence="1">
    <location>
        <begin position="294"/>
        <end position="304"/>
    </location>
</feature>
<gene>
    <name evidence="2" type="ORF">RSO01_28760</name>
</gene>
<evidence type="ECO:0000313" key="2">
    <source>
        <dbReference type="EMBL" id="GEP55710.1"/>
    </source>
</evidence>
<dbReference type="AlphaFoldDB" id="A0A512N9Q1"/>
<reference evidence="2 3" key="1">
    <citation type="submission" date="2019-07" db="EMBL/GenBank/DDBJ databases">
        <title>Whole genome shotgun sequence of Reyranella soli NBRC 108950.</title>
        <authorList>
            <person name="Hosoyama A."/>
            <person name="Uohara A."/>
            <person name="Ohji S."/>
            <person name="Ichikawa N."/>
        </authorList>
    </citation>
    <scope>NUCLEOTIDE SEQUENCE [LARGE SCALE GENOMIC DNA]</scope>
    <source>
        <strain evidence="2 3">NBRC 108950</strain>
    </source>
</reference>
<comment type="caution">
    <text evidence="2">The sequence shown here is derived from an EMBL/GenBank/DDBJ whole genome shotgun (WGS) entry which is preliminary data.</text>
</comment>
<evidence type="ECO:0000256" key="1">
    <source>
        <dbReference type="SAM" id="MobiDB-lite"/>
    </source>
</evidence>
<evidence type="ECO:0000313" key="3">
    <source>
        <dbReference type="Proteomes" id="UP000321058"/>
    </source>
</evidence>
<dbReference type="Proteomes" id="UP000321058">
    <property type="component" value="Unassembled WGS sequence"/>
</dbReference>
<dbReference type="Pfam" id="PF11453">
    <property type="entry name" value="DUF2950"/>
    <property type="match status" value="1"/>
</dbReference>
<evidence type="ECO:0008006" key="4">
    <source>
        <dbReference type="Google" id="ProtNLM"/>
    </source>
</evidence>
<accession>A0A512N9Q1</accession>
<sequence>MSALFPRRSLLGGMVASVAAGAAAQQLPRLQGFPTADAAAGALTEAVRRADGKALAAMLGDKWRDFVPTDDWDFGVERSRYLEAWQDARKVTVDRDRATVEVGRTGWTLPIPLVKDGADWRFDVAAGIDEIAARQIGRNELGAIQTLLAIGDAERDYAELDPMKTGSPVYARRLTSLPGRKDGLYWPTAAGEPQSPLGELVASSQADGSAPGEQYGYNFRLLYGQGPAASGGAHDYIVNGRMIGGFAAIAWPVAYGKTGIKTFVMGYKGDVYEQDLGPQTAQRAASITSFNPDKGWDKADTAPP</sequence>
<dbReference type="OrthoDB" id="108782at2"/>
<keyword evidence="3" id="KW-1185">Reference proteome</keyword>
<proteinExistence type="predicted"/>
<dbReference type="EMBL" id="BKAJ01000045">
    <property type="protein sequence ID" value="GEP55710.1"/>
    <property type="molecule type" value="Genomic_DNA"/>
</dbReference>